<gene>
    <name evidence="3" type="ORF">K8U72_01380</name>
</gene>
<feature type="region of interest" description="Disordered" evidence="1">
    <location>
        <begin position="154"/>
        <end position="291"/>
    </location>
</feature>
<dbReference type="AlphaFoldDB" id="A0A921GEK4"/>
<feature type="compositionally biased region" description="Pro residues" evidence="1">
    <location>
        <begin position="266"/>
        <end position="280"/>
    </location>
</feature>
<comment type="caution">
    <text evidence="3">The sequence shown here is derived from an EMBL/GenBank/DDBJ whole genome shotgun (WGS) entry which is preliminary data.</text>
</comment>
<dbReference type="Pfam" id="PF18921">
    <property type="entry name" value="Cyanophycin_syn"/>
    <property type="match status" value="1"/>
</dbReference>
<dbReference type="Proteomes" id="UP000697330">
    <property type="component" value="Unassembled WGS sequence"/>
</dbReference>
<reference evidence="3" key="2">
    <citation type="submission" date="2021-09" db="EMBL/GenBank/DDBJ databases">
        <authorList>
            <person name="Gilroy R."/>
        </authorList>
    </citation>
    <scope>NUCLEOTIDE SEQUENCE</scope>
    <source>
        <strain evidence="3">CHK124-7917</strain>
    </source>
</reference>
<feature type="domain" description="Cyanophycin synthase-like N-terminal" evidence="2">
    <location>
        <begin position="38"/>
        <end position="127"/>
    </location>
</feature>
<dbReference type="RefSeq" id="WP_274958499.1">
    <property type="nucleotide sequence ID" value="NZ_DYWQ01000018.1"/>
</dbReference>
<organism evidence="3 4">
    <name type="scientific">Thermophilibacter provencensis</name>
    <dbReference type="NCBI Taxonomy" id="1852386"/>
    <lineage>
        <taxon>Bacteria</taxon>
        <taxon>Bacillati</taxon>
        <taxon>Actinomycetota</taxon>
        <taxon>Coriobacteriia</taxon>
        <taxon>Coriobacteriales</taxon>
        <taxon>Atopobiaceae</taxon>
        <taxon>Thermophilibacter</taxon>
    </lineage>
</organism>
<reference evidence="3" key="1">
    <citation type="journal article" date="2021" name="PeerJ">
        <title>Extensive microbial diversity within the chicken gut microbiome revealed by metagenomics and culture.</title>
        <authorList>
            <person name="Gilroy R."/>
            <person name="Ravi A."/>
            <person name="Getino M."/>
            <person name="Pursley I."/>
            <person name="Horton D.L."/>
            <person name="Alikhan N.F."/>
            <person name="Baker D."/>
            <person name="Gharbi K."/>
            <person name="Hall N."/>
            <person name="Watson M."/>
            <person name="Adriaenssens E.M."/>
            <person name="Foster-Nyarko E."/>
            <person name="Jarju S."/>
            <person name="Secka A."/>
            <person name="Antonio M."/>
            <person name="Oren A."/>
            <person name="Chaudhuri R.R."/>
            <person name="La Ragione R."/>
            <person name="Hildebrand F."/>
            <person name="Pallen M.J."/>
        </authorList>
    </citation>
    <scope>NUCLEOTIDE SEQUENCE</scope>
    <source>
        <strain evidence="3">CHK124-7917</strain>
    </source>
</reference>
<feature type="compositionally biased region" description="Acidic residues" evidence="1">
    <location>
        <begin position="254"/>
        <end position="264"/>
    </location>
</feature>
<evidence type="ECO:0000313" key="4">
    <source>
        <dbReference type="Proteomes" id="UP000697330"/>
    </source>
</evidence>
<proteinExistence type="predicted"/>
<accession>A0A921GEK4</accession>
<evidence type="ECO:0000259" key="2">
    <source>
        <dbReference type="Pfam" id="PF18921"/>
    </source>
</evidence>
<protein>
    <recommendedName>
        <fullName evidence="2">Cyanophycin synthase-like N-terminal domain-containing protein</fullName>
    </recommendedName>
</protein>
<evidence type="ECO:0000313" key="3">
    <source>
        <dbReference type="EMBL" id="HJF44429.1"/>
    </source>
</evidence>
<name>A0A921GEK4_9ACTN</name>
<dbReference type="InterPro" id="IPR044019">
    <property type="entry name" value="Cyanophycin_syn_N"/>
</dbReference>
<evidence type="ECO:0000256" key="1">
    <source>
        <dbReference type="SAM" id="MobiDB-lite"/>
    </source>
</evidence>
<sequence>MAQLFDIRKVTVGPRNLEAVVALAPSAPVMTSDDIEATAHVFDLLPGLVDHICLGDSSERFTEVAGNTELAHLLEHVTVELLAQTDIAGDISSGRTTQLDDRLYQITLACSDDVLVAGALSSAVWILQWAFSGAGEPRPDVPATVEGLVALVKSLDEKDGGSPEPNPPTERGIESEPESAADGDSGLATAESFQEPVPEPVPAWPEKEPVELAAESEPAPEGPGETTVMRPISEPMPSDAAPKAEPEPQPVVEEGPEPIEDEGPLPEAPEPYEDPAPSPEPGEVAEEPEPE</sequence>
<feature type="compositionally biased region" description="Low complexity" evidence="1">
    <location>
        <begin position="211"/>
        <end position="225"/>
    </location>
</feature>
<feature type="non-terminal residue" evidence="3">
    <location>
        <position position="291"/>
    </location>
</feature>
<dbReference type="EMBL" id="DYWQ01000018">
    <property type="protein sequence ID" value="HJF44429.1"/>
    <property type="molecule type" value="Genomic_DNA"/>
</dbReference>